<sequence>MATSSFDKSFILKDKREVASFTKMIIKPHKSIKIDRTLTSPSNERRGELKLKKMLSR</sequence>
<dbReference type="RefSeq" id="WP_209460856.1">
    <property type="nucleotide sequence ID" value="NZ_JAGGKC010000037.1"/>
</dbReference>
<comment type="caution">
    <text evidence="1">The sequence shown here is derived from an EMBL/GenBank/DDBJ whole genome shotgun (WGS) entry which is preliminary data.</text>
</comment>
<dbReference type="Proteomes" id="UP001519271">
    <property type="component" value="Unassembled WGS sequence"/>
</dbReference>
<evidence type="ECO:0000313" key="2">
    <source>
        <dbReference type="Proteomes" id="UP001519271"/>
    </source>
</evidence>
<proteinExistence type="predicted"/>
<protein>
    <submittedName>
        <fullName evidence="1">Uncharacterized protein</fullName>
    </submittedName>
</protein>
<keyword evidence="2" id="KW-1185">Reference proteome</keyword>
<accession>A0ABS4G835</accession>
<dbReference type="EMBL" id="JAGGKC010000037">
    <property type="protein sequence ID" value="MBP1920694.1"/>
    <property type="molecule type" value="Genomic_DNA"/>
</dbReference>
<evidence type="ECO:0000313" key="1">
    <source>
        <dbReference type="EMBL" id="MBP1920694.1"/>
    </source>
</evidence>
<gene>
    <name evidence="1" type="ORF">J2Z34_003209</name>
</gene>
<reference evidence="1 2" key="1">
    <citation type="submission" date="2021-03" db="EMBL/GenBank/DDBJ databases">
        <title>Genomic Encyclopedia of Type Strains, Phase IV (KMG-IV): sequencing the most valuable type-strain genomes for metagenomic binning, comparative biology and taxonomic classification.</title>
        <authorList>
            <person name="Goeker M."/>
        </authorList>
    </citation>
    <scope>NUCLEOTIDE SEQUENCE [LARGE SCALE GENOMIC DNA]</scope>
    <source>
        <strain evidence="1 2">DSM 6139</strain>
    </source>
</reference>
<name>A0ABS4G835_9CLOT</name>
<organism evidence="1 2">
    <name type="scientific">Youngiibacter multivorans</name>
    <dbReference type="NCBI Taxonomy" id="937251"/>
    <lineage>
        <taxon>Bacteria</taxon>
        <taxon>Bacillati</taxon>
        <taxon>Bacillota</taxon>
        <taxon>Clostridia</taxon>
        <taxon>Eubacteriales</taxon>
        <taxon>Clostridiaceae</taxon>
        <taxon>Youngiibacter</taxon>
    </lineage>
</organism>